<dbReference type="CDD" id="cd17255">
    <property type="entry name" value="RMtype1_S_Fco49512ORF2615P-TRD2-CR2_like"/>
    <property type="match status" value="1"/>
</dbReference>
<dbReference type="InterPro" id="IPR044946">
    <property type="entry name" value="Restrct_endonuc_typeI_TRD_sf"/>
</dbReference>
<dbReference type="Gene3D" id="1.10.287.1120">
    <property type="entry name" value="Bipartite methylase S protein"/>
    <property type="match status" value="1"/>
</dbReference>
<reference evidence="6" key="1">
    <citation type="journal article" date="2007" name="PLoS Genet.">
        <title>Being pathogenic, plastic, and sexual while living with a nearly minimal bacterial genome.</title>
        <authorList>
            <person name="Sirand-Pugnet P."/>
            <person name="Lartigue C."/>
            <person name="Marenda M."/>
            <person name="Jacob D."/>
            <person name="Barre A."/>
            <person name="Barbe V."/>
            <person name="Schenowitz C."/>
            <person name="Mangenot S."/>
            <person name="Couloux A."/>
            <person name="Segurens B."/>
            <person name="de Daruvar A."/>
            <person name="Blanchard A."/>
            <person name="Citti C."/>
        </authorList>
    </citation>
    <scope>NUCLEOTIDE SEQUENCE [LARGE SCALE GENOMIC DNA]</scope>
    <source>
        <strain evidence="6">PG2</strain>
    </source>
</reference>
<dbReference type="GO" id="GO:0009307">
    <property type="term" value="P:DNA restriction-modification system"/>
    <property type="evidence" value="ECO:0007669"/>
    <property type="project" value="UniProtKB-KW"/>
</dbReference>
<dbReference type="InterPro" id="IPR052021">
    <property type="entry name" value="Type-I_RS_S_subunit"/>
</dbReference>
<comment type="similarity">
    <text evidence="1">Belongs to the type-I restriction system S methylase family.</text>
</comment>
<dbReference type="HOGENOM" id="CLU_727265_0_0_14"/>
<evidence type="ECO:0000313" key="5">
    <source>
        <dbReference type="EMBL" id="CAL59268.1"/>
    </source>
</evidence>
<evidence type="ECO:0000259" key="4">
    <source>
        <dbReference type="Pfam" id="PF01420"/>
    </source>
</evidence>
<dbReference type="Gene3D" id="3.90.220.20">
    <property type="entry name" value="DNA methylase specificity domains"/>
    <property type="match status" value="2"/>
</dbReference>
<dbReference type="GeneID" id="93358491"/>
<organism evidence="5 6">
    <name type="scientific">Mycoplasmopsis agalactiae (strain NCTC 10123 / CIP 59.7 / PG2)</name>
    <name type="common">Mycoplasma agalactiae</name>
    <dbReference type="NCBI Taxonomy" id="347257"/>
    <lineage>
        <taxon>Bacteria</taxon>
        <taxon>Bacillati</taxon>
        <taxon>Mycoplasmatota</taxon>
        <taxon>Mycoplasmoidales</taxon>
        <taxon>Metamycoplasmataceae</taxon>
        <taxon>Mycoplasmopsis</taxon>
    </lineage>
</organism>
<keyword evidence="2" id="KW-0680">Restriction system</keyword>
<dbReference type="PANTHER" id="PTHR30408">
    <property type="entry name" value="TYPE-1 RESTRICTION ENZYME ECOKI SPECIFICITY PROTEIN"/>
    <property type="match status" value="1"/>
</dbReference>
<evidence type="ECO:0000256" key="3">
    <source>
        <dbReference type="ARBA" id="ARBA00023125"/>
    </source>
</evidence>
<name>A5IZ09_MYCAP</name>
<dbReference type="REBASE" id="18035">
    <property type="entry name" value="S.MagPGORF5730AP"/>
</dbReference>
<dbReference type="EMBL" id="CU179680">
    <property type="protein sequence ID" value="CAL59268.1"/>
    <property type="molecule type" value="Genomic_DNA"/>
</dbReference>
<proteinExistence type="inferred from homology"/>
<keyword evidence="6" id="KW-1185">Reference proteome</keyword>
<dbReference type="KEGG" id="maa:MAG5680"/>
<feature type="domain" description="Type I restriction modification DNA specificity" evidence="4">
    <location>
        <begin position="16"/>
        <end position="192"/>
    </location>
</feature>
<protein>
    <recommendedName>
        <fullName evidence="4">Type I restriction modification DNA specificity domain-containing protein</fullName>
    </recommendedName>
</protein>
<dbReference type="SUPFAM" id="SSF116734">
    <property type="entry name" value="DNA methylase specificity domain"/>
    <property type="match status" value="2"/>
</dbReference>
<dbReference type="Pfam" id="PF01420">
    <property type="entry name" value="Methylase_S"/>
    <property type="match status" value="2"/>
</dbReference>
<gene>
    <name evidence="5" type="ordered locus">MAG5680</name>
</gene>
<accession>A5IZ09</accession>
<dbReference type="PANTHER" id="PTHR30408:SF13">
    <property type="entry name" value="TYPE I RESTRICTION ENZYME HINDI SPECIFICITY SUBUNIT"/>
    <property type="match status" value="1"/>
</dbReference>
<sequence>MISIFKPKIKKNTNAWEQEKFANIYQFASEGGTPSTSIKKYYENGTIPFIKVEDTVNKYIENGKYFITENGLINSSAWLAPENSIIFTNGATIGNVAINKIKTATKQGILGIIPKQKYDVEFIYYLLSSKNFQNEVNRKITIGTFAMITLSNLDKIKVNLPNYDIERAKISSLFSHLDSLITLHQRKLSSLKNLKNRLLDKMFCDEKSQFPSIRFKEFTNAWEQWKIGDMFSVGRGYVVPKKNIYSNRQGEYIYPIYSSQTVNDGLLGYYNKYLTTNSITWTTDGANAGTVFYRKGLFYATNVCGILSQKQFEPNIYLALALSRVSHKHVTKVGNPKLMNNAMANIDLQITSDIKEQSKISSLFYHLDSLITLHQRG</sequence>
<evidence type="ECO:0000313" key="6">
    <source>
        <dbReference type="Proteomes" id="UP000007065"/>
    </source>
</evidence>
<dbReference type="RefSeq" id="WP_011949726.1">
    <property type="nucleotide sequence ID" value="NC_009497.1"/>
</dbReference>
<dbReference type="GO" id="GO:0003677">
    <property type="term" value="F:DNA binding"/>
    <property type="evidence" value="ECO:0007669"/>
    <property type="project" value="UniProtKB-KW"/>
</dbReference>
<dbReference type="InterPro" id="IPR000055">
    <property type="entry name" value="Restrct_endonuc_typeI_TRD"/>
</dbReference>
<feature type="domain" description="Type I restriction modification DNA specificity" evidence="4">
    <location>
        <begin position="222"/>
        <end position="375"/>
    </location>
</feature>
<evidence type="ECO:0000256" key="1">
    <source>
        <dbReference type="ARBA" id="ARBA00010923"/>
    </source>
</evidence>
<dbReference type="Proteomes" id="UP000007065">
    <property type="component" value="Chromosome"/>
</dbReference>
<evidence type="ECO:0000256" key="2">
    <source>
        <dbReference type="ARBA" id="ARBA00022747"/>
    </source>
</evidence>
<dbReference type="AlphaFoldDB" id="A5IZ09"/>
<dbReference type="STRING" id="347257.MAG5680"/>
<dbReference type="CDD" id="cd17275">
    <property type="entry name" value="RMtype1_S_MjaORF132P-TRD1-CR1_like"/>
    <property type="match status" value="1"/>
</dbReference>
<keyword evidence="3" id="KW-0238">DNA-binding</keyword>